<dbReference type="Proteomes" id="UP000887569">
    <property type="component" value="Unplaced"/>
</dbReference>
<sequence length="52" mass="5951">MAFNIASLLENNPKAEEMSQASLSVENNNFVQQSGESPWKNSLQTSNFFKRW</sequence>
<accession>A0A915AXY2</accession>
<proteinExistence type="predicted"/>
<evidence type="ECO:0000256" key="1">
    <source>
        <dbReference type="SAM" id="MobiDB-lite"/>
    </source>
</evidence>
<reference evidence="3" key="1">
    <citation type="submission" date="2022-11" db="UniProtKB">
        <authorList>
            <consortium name="WormBaseParasite"/>
        </authorList>
    </citation>
    <scope>IDENTIFICATION</scope>
</reference>
<evidence type="ECO:0000313" key="3">
    <source>
        <dbReference type="WBParaSite" id="PgR016_g148_t01"/>
    </source>
</evidence>
<organism evidence="2 3">
    <name type="scientific">Parascaris univalens</name>
    <name type="common">Nematode worm</name>
    <dbReference type="NCBI Taxonomy" id="6257"/>
    <lineage>
        <taxon>Eukaryota</taxon>
        <taxon>Metazoa</taxon>
        <taxon>Ecdysozoa</taxon>
        <taxon>Nematoda</taxon>
        <taxon>Chromadorea</taxon>
        <taxon>Rhabditida</taxon>
        <taxon>Spirurina</taxon>
        <taxon>Ascaridomorpha</taxon>
        <taxon>Ascaridoidea</taxon>
        <taxon>Ascarididae</taxon>
        <taxon>Parascaris</taxon>
    </lineage>
</organism>
<evidence type="ECO:0000313" key="2">
    <source>
        <dbReference type="Proteomes" id="UP000887569"/>
    </source>
</evidence>
<name>A0A915AXY2_PARUN</name>
<keyword evidence="2" id="KW-1185">Reference proteome</keyword>
<dbReference type="AlphaFoldDB" id="A0A915AXY2"/>
<protein>
    <submittedName>
        <fullName evidence="3">Uncharacterized protein</fullName>
    </submittedName>
</protein>
<dbReference type="WBParaSite" id="PgR016_g148_t01">
    <property type="protein sequence ID" value="PgR016_g148_t01"/>
    <property type="gene ID" value="PgR016_g148"/>
</dbReference>
<feature type="region of interest" description="Disordered" evidence="1">
    <location>
        <begin position="33"/>
        <end position="52"/>
    </location>
</feature>